<evidence type="ECO:0000256" key="1">
    <source>
        <dbReference type="ARBA" id="ARBA00004141"/>
    </source>
</evidence>
<gene>
    <name evidence="6" type="ORF">sscle_02g017780</name>
</gene>
<dbReference type="OrthoDB" id="10012223at2759"/>
<keyword evidence="2 5" id="KW-0812">Transmembrane</keyword>
<comment type="subcellular location">
    <subcellularLocation>
        <location evidence="1">Membrane</location>
        <topology evidence="1">Multi-pass membrane protein</topology>
    </subcellularLocation>
</comment>
<dbReference type="InterPro" id="IPR059112">
    <property type="entry name" value="CysZ/EI24"/>
</dbReference>
<feature type="transmembrane region" description="Helical" evidence="5">
    <location>
        <begin position="56"/>
        <end position="77"/>
    </location>
</feature>
<name>A0A1D9PWC3_SCLS1</name>
<dbReference type="RefSeq" id="XP_001594504.1">
    <property type="nucleotide sequence ID" value="XM_001594454.1"/>
</dbReference>
<protein>
    <recommendedName>
        <fullName evidence="8">Outer spore wall protein RRT8</fullName>
    </recommendedName>
</protein>
<dbReference type="PANTHER" id="PTHR34292">
    <property type="entry name" value="OUTER SPORE WALL PROTEIN LDS1"/>
    <property type="match status" value="1"/>
</dbReference>
<evidence type="ECO:0000313" key="7">
    <source>
        <dbReference type="Proteomes" id="UP000177798"/>
    </source>
</evidence>
<dbReference type="PANTHER" id="PTHR34292:SF2">
    <property type="entry name" value="OUTER SPORE WALL PROTEIN LDS1"/>
    <property type="match status" value="1"/>
</dbReference>
<dbReference type="EMBL" id="CP017815">
    <property type="protein sequence ID" value="APA07008.1"/>
    <property type="molecule type" value="Genomic_DNA"/>
</dbReference>
<dbReference type="Pfam" id="PF07264">
    <property type="entry name" value="EI24"/>
    <property type="match status" value="1"/>
</dbReference>
<evidence type="ECO:0000256" key="5">
    <source>
        <dbReference type="SAM" id="Phobius"/>
    </source>
</evidence>
<proteinExistence type="predicted"/>
<keyword evidence="3 5" id="KW-1133">Transmembrane helix</keyword>
<evidence type="ECO:0000313" key="6">
    <source>
        <dbReference type="EMBL" id="APA07008.1"/>
    </source>
</evidence>
<dbReference type="OMA" id="GRYFQLK"/>
<keyword evidence="4 5" id="KW-0472">Membrane</keyword>
<feature type="transmembrane region" description="Helical" evidence="5">
    <location>
        <begin position="83"/>
        <end position="103"/>
    </location>
</feature>
<dbReference type="InterPro" id="IPR052786">
    <property type="entry name" value="Spore_wall_assembly"/>
</dbReference>
<accession>A0A1D9PWC3</accession>
<feature type="transmembrane region" description="Helical" evidence="5">
    <location>
        <begin position="177"/>
        <end position="197"/>
    </location>
</feature>
<evidence type="ECO:0000256" key="2">
    <source>
        <dbReference type="ARBA" id="ARBA00022692"/>
    </source>
</evidence>
<sequence length="290" mass="31691">MSSSMEKASVKAKEVAKEDFDKARELARSAAVSGAYLYPIKGIFYFISHRTLWKPLLSKLVPTLSLSVVVVVLMFMFTYLPQLAILIFTDGPLAAVSAVLLTLSESNTIVTMLSKNFIIADALVDTFDGVMVAKGQTQVVQGGREIKSGKFGDPMRKLGKIVKGYGQKYSFEGLVRYLMYLPLNLIPVVGTAVFIGLQGRQKGEGVHSRYFQLKGWSSAQKEAWLKEHTAAYTSFGTVATILELVPIASILFSFTNTVGAALWAADIEGNDTNMTQISSPRAPKETQKAE</sequence>
<evidence type="ECO:0000256" key="3">
    <source>
        <dbReference type="ARBA" id="ARBA00022989"/>
    </source>
</evidence>
<dbReference type="AlphaFoldDB" id="A0A1D9PWC3"/>
<evidence type="ECO:0008006" key="8">
    <source>
        <dbReference type="Google" id="ProtNLM"/>
    </source>
</evidence>
<dbReference type="Proteomes" id="UP000177798">
    <property type="component" value="Chromosome 2"/>
</dbReference>
<reference evidence="7" key="1">
    <citation type="journal article" date="2017" name="Genome Biol. Evol.">
        <title>The complete genome sequence of the phytopathogenic fungus Sclerotinia sclerotiorum reveals insights into the genome architecture of broad host range pathogens.</title>
        <authorList>
            <person name="Derbyshire M."/>
            <person name="Denton-Giles M."/>
            <person name="Hegedus D."/>
            <person name="Seifbarghy S."/>
            <person name="Rollins J."/>
            <person name="van Kan J."/>
            <person name="Seidl M.F."/>
            <person name="Faino L."/>
            <person name="Mbengue M."/>
            <person name="Navaud O."/>
            <person name="Raffaele S."/>
            <person name="Hammond-Kosack K."/>
            <person name="Heard S."/>
            <person name="Oliver R."/>
        </authorList>
    </citation>
    <scope>NUCLEOTIDE SEQUENCE [LARGE SCALE GENOMIC DNA]</scope>
    <source>
        <strain evidence="7">ATCC 18683 / 1980 / Ss-1</strain>
    </source>
</reference>
<organism evidence="6 7">
    <name type="scientific">Sclerotinia sclerotiorum (strain ATCC 18683 / 1980 / Ss-1)</name>
    <name type="common">White mold</name>
    <name type="synonym">Whetzelinia sclerotiorum</name>
    <dbReference type="NCBI Taxonomy" id="665079"/>
    <lineage>
        <taxon>Eukaryota</taxon>
        <taxon>Fungi</taxon>
        <taxon>Dikarya</taxon>
        <taxon>Ascomycota</taxon>
        <taxon>Pezizomycotina</taxon>
        <taxon>Leotiomycetes</taxon>
        <taxon>Helotiales</taxon>
        <taxon>Sclerotiniaceae</taxon>
        <taxon>Sclerotinia</taxon>
    </lineage>
</organism>
<dbReference type="KEGG" id="ssl:SS1G_04311"/>
<evidence type="ECO:0000256" key="4">
    <source>
        <dbReference type="ARBA" id="ARBA00023136"/>
    </source>
</evidence>
<dbReference type="VEuPathDB" id="FungiDB:sscle_02g017780"/>